<name>A0A2V1CZ12_9PLEO</name>
<sequence length="103" mass="11352">MAAGTTATATTNPWSVRLREHCLVRGLGLPTWQDVSDRRGGRTAWSSIINIQGTHYAARYWYDGAYVEQAREDAAEMALRKITGFVDLSVDVPPAGWWVGGRG</sequence>
<evidence type="ECO:0000313" key="2">
    <source>
        <dbReference type="Proteomes" id="UP000244855"/>
    </source>
</evidence>
<reference evidence="1 2" key="1">
    <citation type="journal article" date="2018" name="Sci. Rep.">
        <title>Comparative genomics provides insights into the lifestyle and reveals functional heterogeneity of dark septate endophytic fungi.</title>
        <authorList>
            <person name="Knapp D.G."/>
            <person name="Nemeth J.B."/>
            <person name="Barry K."/>
            <person name="Hainaut M."/>
            <person name="Henrissat B."/>
            <person name="Johnson J."/>
            <person name="Kuo A."/>
            <person name="Lim J.H.P."/>
            <person name="Lipzen A."/>
            <person name="Nolan M."/>
            <person name="Ohm R.A."/>
            <person name="Tamas L."/>
            <person name="Grigoriev I.V."/>
            <person name="Spatafora J.W."/>
            <person name="Nagy L.G."/>
            <person name="Kovacs G.M."/>
        </authorList>
    </citation>
    <scope>NUCLEOTIDE SEQUENCE [LARGE SCALE GENOMIC DNA]</scope>
    <source>
        <strain evidence="1 2">DSE2036</strain>
    </source>
</reference>
<evidence type="ECO:0000313" key="1">
    <source>
        <dbReference type="EMBL" id="PVH90986.1"/>
    </source>
</evidence>
<dbReference type="Proteomes" id="UP000244855">
    <property type="component" value="Unassembled WGS sequence"/>
</dbReference>
<organism evidence="1 2">
    <name type="scientific">Periconia macrospinosa</name>
    <dbReference type="NCBI Taxonomy" id="97972"/>
    <lineage>
        <taxon>Eukaryota</taxon>
        <taxon>Fungi</taxon>
        <taxon>Dikarya</taxon>
        <taxon>Ascomycota</taxon>
        <taxon>Pezizomycotina</taxon>
        <taxon>Dothideomycetes</taxon>
        <taxon>Pleosporomycetidae</taxon>
        <taxon>Pleosporales</taxon>
        <taxon>Massarineae</taxon>
        <taxon>Periconiaceae</taxon>
        <taxon>Periconia</taxon>
    </lineage>
</organism>
<evidence type="ECO:0008006" key="3">
    <source>
        <dbReference type="Google" id="ProtNLM"/>
    </source>
</evidence>
<accession>A0A2V1CZ12</accession>
<protein>
    <recommendedName>
        <fullName evidence="3">DRBM domain-containing protein</fullName>
    </recommendedName>
</protein>
<dbReference type="EMBL" id="KZ806004">
    <property type="protein sequence ID" value="PVH90986.1"/>
    <property type="molecule type" value="Genomic_DNA"/>
</dbReference>
<dbReference type="OrthoDB" id="5418749at2759"/>
<gene>
    <name evidence="1" type="ORF">DM02DRAFT_664451</name>
</gene>
<proteinExistence type="predicted"/>
<dbReference type="SUPFAM" id="SSF54768">
    <property type="entry name" value="dsRNA-binding domain-like"/>
    <property type="match status" value="1"/>
</dbReference>
<keyword evidence="2" id="KW-1185">Reference proteome</keyword>
<dbReference type="AlphaFoldDB" id="A0A2V1CZ12"/>
<dbReference type="PANTHER" id="PTHR42030:SF1">
    <property type="entry name" value="DRBM DOMAIN-CONTAINING PROTEIN"/>
    <property type="match status" value="1"/>
</dbReference>
<dbReference type="PANTHER" id="PTHR42030">
    <property type="entry name" value="DRBM DOMAIN-CONTAINING PROTEIN"/>
    <property type="match status" value="1"/>
</dbReference>